<name>A0ACB9PYL7_BAUVA</name>
<keyword evidence="2" id="KW-1185">Reference proteome</keyword>
<accession>A0ACB9PYL7</accession>
<reference evidence="1 2" key="1">
    <citation type="journal article" date="2022" name="DNA Res.">
        <title>Chromosomal-level genome assembly of the orchid tree Bauhinia variegata (Leguminosae; Cercidoideae) supports the allotetraploid origin hypothesis of Bauhinia.</title>
        <authorList>
            <person name="Zhong Y."/>
            <person name="Chen Y."/>
            <person name="Zheng D."/>
            <person name="Pang J."/>
            <person name="Liu Y."/>
            <person name="Luo S."/>
            <person name="Meng S."/>
            <person name="Qian L."/>
            <person name="Wei D."/>
            <person name="Dai S."/>
            <person name="Zhou R."/>
        </authorList>
    </citation>
    <scope>NUCLEOTIDE SEQUENCE [LARGE SCALE GENOMIC DNA]</scope>
    <source>
        <strain evidence="1">BV-YZ2020</strain>
    </source>
</reference>
<organism evidence="1 2">
    <name type="scientific">Bauhinia variegata</name>
    <name type="common">Purple orchid tree</name>
    <name type="synonym">Phanera variegata</name>
    <dbReference type="NCBI Taxonomy" id="167791"/>
    <lineage>
        <taxon>Eukaryota</taxon>
        <taxon>Viridiplantae</taxon>
        <taxon>Streptophyta</taxon>
        <taxon>Embryophyta</taxon>
        <taxon>Tracheophyta</taxon>
        <taxon>Spermatophyta</taxon>
        <taxon>Magnoliopsida</taxon>
        <taxon>eudicotyledons</taxon>
        <taxon>Gunneridae</taxon>
        <taxon>Pentapetalae</taxon>
        <taxon>rosids</taxon>
        <taxon>fabids</taxon>
        <taxon>Fabales</taxon>
        <taxon>Fabaceae</taxon>
        <taxon>Cercidoideae</taxon>
        <taxon>Cercideae</taxon>
        <taxon>Bauhiniinae</taxon>
        <taxon>Bauhinia</taxon>
    </lineage>
</organism>
<protein>
    <submittedName>
        <fullName evidence="1">Uncharacterized protein</fullName>
    </submittedName>
</protein>
<sequence length="109" mass="12206">MPPNTNNLSHYCPCMNDWLQLTRVIIKEQSIAKMHQNQLVSLLESLVYLLTAIALEPTSMQNESNLLFSLIESIVFSTYSITSQDSSIAKHASTAILSRLESMVYLLTG</sequence>
<evidence type="ECO:0000313" key="1">
    <source>
        <dbReference type="EMBL" id="KAI4352907.1"/>
    </source>
</evidence>
<dbReference type="EMBL" id="CM039428">
    <property type="protein sequence ID" value="KAI4352907.1"/>
    <property type="molecule type" value="Genomic_DNA"/>
</dbReference>
<evidence type="ECO:0000313" key="2">
    <source>
        <dbReference type="Proteomes" id="UP000828941"/>
    </source>
</evidence>
<proteinExistence type="predicted"/>
<dbReference type="Proteomes" id="UP000828941">
    <property type="component" value="Chromosome 3"/>
</dbReference>
<gene>
    <name evidence="1" type="ORF">L6164_007114</name>
</gene>
<comment type="caution">
    <text evidence="1">The sequence shown here is derived from an EMBL/GenBank/DDBJ whole genome shotgun (WGS) entry which is preliminary data.</text>
</comment>